<organism evidence="4 5">
    <name type="scientific">Sphaerisporangium aureirubrum</name>
    <dbReference type="NCBI Taxonomy" id="1544736"/>
    <lineage>
        <taxon>Bacteria</taxon>
        <taxon>Bacillati</taxon>
        <taxon>Actinomycetota</taxon>
        <taxon>Actinomycetes</taxon>
        <taxon>Streptosporangiales</taxon>
        <taxon>Streptosporangiaceae</taxon>
        <taxon>Sphaerisporangium</taxon>
    </lineage>
</organism>
<name>A0ABW1NJQ0_9ACTN</name>
<dbReference type="Gene3D" id="3.90.850.10">
    <property type="entry name" value="Fumarylacetoacetase-like, C-terminal domain"/>
    <property type="match status" value="1"/>
</dbReference>
<dbReference type="PANTHER" id="PTHR42796:SF4">
    <property type="entry name" value="FUMARYLACETOACETATE HYDROLASE DOMAIN-CONTAINING PROTEIN 2A"/>
    <property type="match status" value="1"/>
</dbReference>
<reference evidence="5" key="1">
    <citation type="journal article" date="2019" name="Int. J. Syst. Evol. Microbiol.">
        <title>The Global Catalogue of Microorganisms (GCM) 10K type strain sequencing project: providing services to taxonomists for standard genome sequencing and annotation.</title>
        <authorList>
            <consortium name="The Broad Institute Genomics Platform"/>
            <consortium name="The Broad Institute Genome Sequencing Center for Infectious Disease"/>
            <person name="Wu L."/>
            <person name="Ma J."/>
        </authorList>
    </citation>
    <scope>NUCLEOTIDE SEQUENCE [LARGE SCALE GENOMIC DNA]</scope>
    <source>
        <strain evidence="5">JCM 30346</strain>
    </source>
</reference>
<keyword evidence="5" id="KW-1185">Reference proteome</keyword>
<evidence type="ECO:0000259" key="3">
    <source>
        <dbReference type="Pfam" id="PF01557"/>
    </source>
</evidence>
<gene>
    <name evidence="4" type="ORF">ACFP1K_20505</name>
</gene>
<dbReference type="PANTHER" id="PTHR42796">
    <property type="entry name" value="FUMARYLACETOACETATE HYDROLASE DOMAIN-CONTAINING PROTEIN 2A-RELATED"/>
    <property type="match status" value="1"/>
</dbReference>
<dbReference type="InterPro" id="IPR051121">
    <property type="entry name" value="FAH"/>
</dbReference>
<feature type="domain" description="Fumarylacetoacetase-like C-terminal" evidence="3">
    <location>
        <begin position="77"/>
        <end position="282"/>
    </location>
</feature>
<evidence type="ECO:0000256" key="1">
    <source>
        <dbReference type="ARBA" id="ARBA00010211"/>
    </source>
</evidence>
<accession>A0ABW1NJQ0</accession>
<dbReference type="InterPro" id="IPR011234">
    <property type="entry name" value="Fumarylacetoacetase-like_C"/>
</dbReference>
<proteinExistence type="inferred from homology"/>
<evidence type="ECO:0000256" key="2">
    <source>
        <dbReference type="ARBA" id="ARBA00022723"/>
    </source>
</evidence>
<evidence type="ECO:0000313" key="5">
    <source>
        <dbReference type="Proteomes" id="UP001596137"/>
    </source>
</evidence>
<dbReference type="Proteomes" id="UP001596137">
    <property type="component" value="Unassembled WGS sequence"/>
</dbReference>
<dbReference type="RefSeq" id="WP_380755663.1">
    <property type="nucleotide sequence ID" value="NZ_JBHSRF010000030.1"/>
</dbReference>
<keyword evidence="4" id="KW-0378">Hydrolase</keyword>
<dbReference type="InterPro" id="IPR036663">
    <property type="entry name" value="Fumarylacetoacetase_C_sf"/>
</dbReference>
<protein>
    <submittedName>
        <fullName evidence="4">Fumarylacetoacetate hydrolase family protein</fullName>
    </submittedName>
</protein>
<evidence type="ECO:0000313" key="4">
    <source>
        <dbReference type="EMBL" id="MFC6083563.1"/>
    </source>
</evidence>
<dbReference type="EMBL" id="JBHSRF010000030">
    <property type="protein sequence ID" value="MFC6083563.1"/>
    <property type="molecule type" value="Genomic_DNA"/>
</dbReference>
<dbReference type="GO" id="GO:0016787">
    <property type="term" value="F:hydrolase activity"/>
    <property type="evidence" value="ECO:0007669"/>
    <property type="project" value="UniProtKB-KW"/>
</dbReference>
<comment type="caution">
    <text evidence="4">The sequence shown here is derived from an EMBL/GenBank/DDBJ whole genome shotgun (WGS) entry which is preliminary data.</text>
</comment>
<sequence length="287" mass="30422">MKLVSFRTEQGDRYGVVAQDGTVADPRHADPSLPAALNDLLADRDALRRAAGAADAGARVGKLADLELLPAVPHPSKIICIGVNYADHAAETNSDLPPYPTVFGKFTNALSAHGRPIVLPAESAEIDYEAELAVVIGATARHVSEADALTHVAGYAPFNDVSARDWQSRTSQWDLGKSFDGFGPVGPYITTADEIDDPQDLTVRLTIDGEVLQEASTGDMVFPVRRLVSYLSSVITLYPGDIIATGTPSGVGMARDPRRWLRPGDLVRVEISGLGALENPVVDGGTA</sequence>
<dbReference type="Pfam" id="PF01557">
    <property type="entry name" value="FAA_hydrolase"/>
    <property type="match status" value="1"/>
</dbReference>
<keyword evidence="2" id="KW-0479">Metal-binding</keyword>
<comment type="similarity">
    <text evidence="1">Belongs to the FAH family.</text>
</comment>
<dbReference type="SUPFAM" id="SSF56529">
    <property type="entry name" value="FAH"/>
    <property type="match status" value="1"/>
</dbReference>